<dbReference type="RefSeq" id="WP_251945690.1">
    <property type="nucleotide sequence ID" value="NZ_JAMRYM010000043.1"/>
</dbReference>
<reference evidence="2" key="1">
    <citation type="submission" date="2022-06" db="EMBL/GenBank/DDBJ databases">
        <title>Whole genome shotgun sequencing (WGS) of Rathayibacter sp. ZW T2_19, isolated from stored onions (Allium cepa).</title>
        <authorList>
            <person name="Stoll D.A."/>
            <person name="Huch M."/>
        </authorList>
    </citation>
    <scope>NUCLEOTIDE SEQUENCE</scope>
    <source>
        <strain evidence="2">ZW T2_19</strain>
    </source>
</reference>
<keyword evidence="3" id="KW-1185">Reference proteome</keyword>
<sequence length="126" mass="13008">MTVLLAVAGAHLTGQPLNAQLTDRGAELVSTTTTSADYRLVALATTPPKPGVVRVAGGSALEVEVWRLDDAAFGSFVAALPQPMAIGKVTLADGSLVSGFLVEPIAVEGAEDITRFGGWRAYLASR</sequence>
<accession>A0A9X2E1Z0</accession>
<dbReference type="Gene3D" id="3.10.490.10">
    <property type="entry name" value="Gamma-glutamyl cyclotransferase-like"/>
    <property type="match status" value="1"/>
</dbReference>
<proteinExistence type="predicted"/>
<gene>
    <name evidence="2" type="ORF">NB037_10950</name>
</gene>
<dbReference type="InterPro" id="IPR053844">
    <property type="entry name" value="AH_C"/>
</dbReference>
<evidence type="ECO:0000313" key="3">
    <source>
        <dbReference type="Proteomes" id="UP001155240"/>
    </source>
</evidence>
<dbReference type="AlphaFoldDB" id="A0A9X2E1Z0"/>
<dbReference type="Proteomes" id="UP001155240">
    <property type="component" value="Unassembled WGS sequence"/>
</dbReference>
<evidence type="ECO:0000313" key="2">
    <source>
        <dbReference type="EMBL" id="MCM6762934.1"/>
    </source>
</evidence>
<dbReference type="EMBL" id="JAMRYM010000043">
    <property type="protein sequence ID" value="MCM6762934.1"/>
    <property type="molecule type" value="Genomic_DNA"/>
</dbReference>
<protein>
    <recommendedName>
        <fullName evidence="1">Allophanate hydrolase C-terminal domain-containing protein</fullName>
    </recommendedName>
</protein>
<feature type="domain" description="Allophanate hydrolase C-terminal" evidence="1">
    <location>
        <begin position="4"/>
        <end position="124"/>
    </location>
</feature>
<name>A0A9X2E1Z0_9MICO</name>
<evidence type="ECO:0000259" key="1">
    <source>
        <dbReference type="Pfam" id="PF21986"/>
    </source>
</evidence>
<comment type="caution">
    <text evidence="2">The sequence shown here is derived from an EMBL/GenBank/DDBJ whole genome shotgun (WGS) entry which is preliminary data.</text>
</comment>
<organism evidence="2 3">
    <name type="scientific">Rathayibacter rubneri</name>
    <dbReference type="NCBI Taxonomy" id="2950106"/>
    <lineage>
        <taxon>Bacteria</taxon>
        <taxon>Bacillati</taxon>
        <taxon>Actinomycetota</taxon>
        <taxon>Actinomycetes</taxon>
        <taxon>Micrococcales</taxon>
        <taxon>Microbacteriaceae</taxon>
        <taxon>Rathayibacter</taxon>
    </lineage>
</organism>
<dbReference type="Pfam" id="PF21986">
    <property type="entry name" value="AH_C"/>
    <property type="match status" value="1"/>
</dbReference>